<comment type="caution">
    <text evidence="1">The sequence shown here is derived from an EMBL/GenBank/DDBJ whole genome shotgun (WGS) entry which is preliminary data.</text>
</comment>
<dbReference type="RefSeq" id="WP_138294457.1">
    <property type="nucleotide sequence ID" value="NZ_JACRSO010000003.1"/>
</dbReference>
<reference evidence="1" key="1">
    <citation type="submission" date="2020-08" db="EMBL/GenBank/DDBJ databases">
        <title>Genome public.</title>
        <authorList>
            <person name="Liu C."/>
            <person name="Sun Q."/>
        </authorList>
    </citation>
    <scope>NUCLEOTIDE SEQUENCE</scope>
    <source>
        <strain evidence="1">NSJ-44</strain>
    </source>
</reference>
<evidence type="ECO:0000313" key="2">
    <source>
        <dbReference type="Proteomes" id="UP000654279"/>
    </source>
</evidence>
<proteinExistence type="predicted"/>
<accession>A0A926D0Y6</accession>
<dbReference type="EMBL" id="JACRSO010000003">
    <property type="protein sequence ID" value="MBC8529552.1"/>
    <property type="molecule type" value="Genomic_DNA"/>
</dbReference>
<keyword evidence="2" id="KW-1185">Reference proteome</keyword>
<sequence length="95" mass="10834">METQWNFEDALQELFAQACNEVLLASPPANACQEDAARFDFLFEDEGVLTLTPEQRKQLQDYFHTSSQPDLEPYISCYSRGLRDGIALLNQIGLF</sequence>
<protein>
    <submittedName>
        <fullName evidence="1">Uncharacterized protein</fullName>
    </submittedName>
</protein>
<dbReference type="AlphaFoldDB" id="A0A926D0Y6"/>
<gene>
    <name evidence="1" type="ORF">H8699_08955</name>
</gene>
<organism evidence="1 2">
    <name type="scientific">Luoshenia tenuis</name>
    <dbReference type="NCBI Taxonomy" id="2763654"/>
    <lineage>
        <taxon>Bacteria</taxon>
        <taxon>Bacillati</taxon>
        <taxon>Bacillota</taxon>
        <taxon>Clostridia</taxon>
        <taxon>Christensenellales</taxon>
        <taxon>Christensenellaceae</taxon>
        <taxon>Luoshenia</taxon>
    </lineage>
</organism>
<name>A0A926D0Y6_9FIRM</name>
<dbReference type="Proteomes" id="UP000654279">
    <property type="component" value="Unassembled WGS sequence"/>
</dbReference>
<evidence type="ECO:0000313" key="1">
    <source>
        <dbReference type="EMBL" id="MBC8529552.1"/>
    </source>
</evidence>